<reference evidence="2" key="1">
    <citation type="submission" date="2019-11" db="UniProtKB">
        <authorList>
            <consortium name="WormBaseParasite"/>
        </authorList>
    </citation>
    <scope>IDENTIFICATION</scope>
</reference>
<dbReference type="WBParaSite" id="MCU_009239-RA">
    <property type="protein sequence ID" value="MCU_009239-RA"/>
    <property type="gene ID" value="MCU_009239"/>
</dbReference>
<protein>
    <submittedName>
        <fullName evidence="2">Uncharacterized protein</fullName>
    </submittedName>
</protein>
<name>A0A5K3FQU4_MESCO</name>
<dbReference type="AlphaFoldDB" id="A0A5K3FQU4"/>
<accession>A0A5K3FQU4</accession>
<feature type="region of interest" description="Disordered" evidence="1">
    <location>
        <begin position="1"/>
        <end position="71"/>
    </location>
</feature>
<evidence type="ECO:0000313" key="2">
    <source>
        <dbReference type="WBParaSite" id="MCU_009239-RA"/>
    </source>
</evidence>
<organism evidence="2">
    <name type="scientific">Mesocestoides corti</name>
    <name type="common">Flatworm</name>
    <dbReference type="NCBI Taxonomy" id="53468"/>
    <lineage>
        <taxon>Eukaryota</taxon>
        <taxon>Metazoa</taxon>
        <taxon>Spiralia</taxon>
        <taxon>Lophotrochozoa</taxon>
        <taxon>Platyhelminthes</taxon>
        <taxon>Cestoda</taxon>
        <taxon>Eucestoda</taxon>
        <taxon>Cyclophyllidea</taxon>
        <taxon>Mesocestoididae</taxon>
        <taxon>Mesocestoides</taxon>
    </lineage>
</organism>
<evidence type="ECO:0000256" key="1">
    <source>
        <dbReference type="SAM" id="MobiDB-lite"/>
    </source>
</evidence>
<proteinExistence type="predicted"/>
<feature type="compositionally biased region" description="Pro residues" evidence="1">
    <location>
        <begin position="21"/>
        <end position="30"/>
    </location>
</feature>
<sequence>MRHSDPVVDANMYQQARNRRPPPFPPPPQPHRLRHERGRQADDLSSEFYSPPATPLLACTTGERTTHAHAR</sequence>